<sequence length="214" mass="24312">MADAAPRHARLTLENRASHPVAVYYQISYEIDVDVTGAGYLHSQFHRSNPLAVGTVHPILDRVRGRQVCGHLPRLGCQPPRLVGRGRGQVLLRRRREVSHDLRHRHRGLFRRRLELRRAGQGYTAYSTPFLGLHQIIRPDGLYRSQQRFGMYRWHLLDPIHFHAELRVDIQALGWKSRGATSPGMTTSPPPRCSTWTALYHAPAAADADDLEVG</sequence>
<dbReference type="AlphaFoldDB" id="X8E992"/>
<reference evidence="1" key="1">
    <citation type="submission" date="2014-01" db="EMBL/GenBank/DDBJ databases">
        <authorList>
            <person name="Brown-Elliot B."/>
            <person name="Wallace R."/>
            <person name="Lenaerts A."/>
            <person name="Ordway D."/>
            <person name="DeGroote M.A."/>
            <person name="Parker T."/>
            <person name="Sizemore C."/>
            <person name="Tallon L.J."/>
            <person name="Sadzewicz L.K."/>
            <person name="Sengamalay N."/>
            <person name="Fraser C.M."/>
            <person name="Hine E."/>
            <person name="Shefchek K.A."/>
            <person name="Das S.P."/>
            <person name="Tettelin H."/>
        </authorList>
    </citation>
    <scope>NUCLEOTIDE SEQUENCE [LARGE SCALE GENOMIC DNA]</scope>
    <source>
        <strain evidence="1">4042</strain>
    </source>
</reference>
<evidence type="ECO:0000313" key="1">
    <source>
        <dbReference type="EMBL" id="EUA76385.1"/>
    </source>
</evidence>
<proteinExistence type="predicted"/>
<organism evidence="1">
    <name type="scientific">Mycobacterium xenopi 4042</name>
    <dbReference type="NCBI Taxonomy" id="1299334"/>
    <lineage>
        <taxon>Bacteria</taxon>
        <taxon>Bacillati</taxon>
        <taxon>Actinomycetota</taxon>
        <taxon>Actinomycetes</taxon>
        <taxon>Mycobacteriales</taxon>
        <taxon>Mycobacteriaceae</taxon>
        <taxon>Mycobacterium</taxon>
    </lineage>
</organism>
<dbReference type="Gene3D" id="2.60.120.1390">
    <property type="match status" value="1"/>
</dbReference>
<dbReference type="PATRIC" id="fig|1299334.3.peg.504"/>
<name>X8E992_MYCXE</name>
<dbReference type="EMBL" id="JAOB01000006">
    <property type="protein sequence ID" value="EUA76385.1"/>
    <property type="molecule type" value="Genomic_DNA"/>
</dbReference>
<protein>
    <submittedName>
        <fullName evidence="1">Uncharacterized protein</fullName>
    </submittedName>
</protein>
<dbReference type="Pfam" id="PF11175">
    <property type="entry name" value="DUF2961"/>
    <property type="match status" value="2"/>
</dbReference>
<gene>
    <name evidence="1" type="ORF">I553_7484</name>
</gene>
<accession>X8E992</accession>
<comment type="caution">
    <text evidence="1">The sequence shown here is derived from an EMBL/GenBank/DDBJ whole genome shotgun (WGS) entry which is preliminary data.</text>
</comment>
<dbReference type="InterPro" id="IPR021345">
    <property type="entry name" value="DUF2961"/>
</dbReference>